<name>A0AAN8DH87_CHAGU</name>
<reference evidence="2 3" key="1">
    <citation type="journal article" date="2023" name="Mol. Biol. Evol.">
        <title>Genomics of Secondarily Temperate Adaptation in the Only Non-Antarctic Icefish.</title>
        <authorList>
            <person name="Rivera-Colon A.G."/>
            <person name="Rayamajhi N."/>
            <person name="Minhas B.F."/>
            <person name="Madrigal G."/>
            <person name="Bilyk K.T."/>
            <person name="Yoon V."/>
            <person name="Hune M."/>
            <person name="Gregory S."/>
            <person name="Cheng C.H.C."/>
            <person name="Catchen J.M."/>
        </authorList>
    </citation>
    <scope>NUCLEOTIDE SEQUENCE [LARGE SCALE GENOMIC DNA]</scope>
    <source>
        <tissue evidence="2">White muscle</tissue>
    </source>
</reference>
<dbReference type="EMBL" id="JAURVH010001523">
    <property type="protein sequence ID" value="KAK5921003.1"/>
    <property type="molecule type" value="Genomic_DNA"/>
</dbReference>
<evidence type="ECO:0000313" key="3">
    <source>
        <dbReference type="Proteomes" id="UP001331515"/>
    </source>
</evidence>
<keyword evidence="3" id="KW-1185">Reference proteome</keyword>
<keyword evidence="1" id="KW-0175">Coiled coil</keyword>
<comment type="caution">
    <text evidence="2">The sequence shown here is derived from an EMBL/GenBank/DDBJ whole genome shotgun (WGS) entry which is preliminary data.</text>
</comment>
<feature type="coiled-coil region" evidence="1">
    <location>
        <begin position="89"/>
        <end position="123"/>
    </location>
</feature>
<protein>
    <submittedName>
        <fullName evidence="2">Uncharacterized protein</fullName>
    </submittedName>
</protein>
<feature type="coiled-coil region" evidence="1">
    <location>
        <begin position="12"/>
        <end position="39"/>
    </location>
</feature>
<proteinExistence type="predicted"/>
<dbReference type="AlphaFoldDB" id="A0AAN8DH87"/>
<evidence type="ECO:0000313" key="2">
    <source>
        <dbReference type="EMBL" id="KAK5921003.1"/>
    </source>
</evidence>
<accession>A0AAN8DH87</accession>
<organism evidence="2 3">
    <name type="scientific">Champsocephalus gunnari</name>
    <name type="common">Mackerel icefish</name>
    <dbReference type="NCBI Taxonomy" id="52237"/>
    <lineage>
        <taxon>Eukaryota</taxon>
        <taxon>Metazoa</taxon>
        <taxon>Chordata</taxon>
        <taxon>Craniata</taxon>
        <taxon>Vertebrata</taxon>
        <taxon>Euteleostomi</taxon>
        <taxon>Actinopterygii</taxon>
        <taxon>Neopterygii</taxon>
        <taxon>Teleostei</taxon>
        <taxon>Neoteleostei</taxon>
        <taxon>Acanthomorphata</taxon>
        <taxon>Eupercaria</taxon>
        <taxon>Perciformes</taxon>
        <taxon>Notothenioidei</taxon>
        <taxon>Channichthyidae</taxon>
        <taxon>Champsocephalus</taxon>
    </lineage>
</organism>
<sequence>MSQNGNSRERQTRELQHAIQENKRKLVDVQQKRLRAEEDIIHCKREMKKRAVLMVEKHEVVDALVTFGHLLQDEKHLSEQLNGQASADRNDLQERSERITNKATSLAAEILEVKERLAEAKAHNIAAQALIQTPTTRSKRN</sequence>
<evidence type="ECO:0000256" key="1">
    <source>
        <dbReference type="SAM" id="Coils"/>
    </source>
</evidence>
<dbReference type="Proteomes" id="UP001331515">
    <property type="component" value="Unassembled WGS sequence"/>
</dbReference>
<gene>
    <name evidence="2" type="ORF">CgunFtcFv8_024743</name>
</gene>